<name>A0AAD3DFS4_9CHLO</name>
<feature type="non-terminal residue" evidence="1">
    <location>
        <position position="1"/>
    </location>
</feature>
<dbReference type="EMBL" id="BMAR01000001">
    <property type="protein sequence ID" value="GFR40995.1"/>
    <property type="molecule type" value="Genomic_DNA"/>
</dbReference>
<protein>
    <submittedName>
        <fullName evidence="1">Uncharacterized protein</fullName>
    </submittedName>
</protein>
<evidence type="ECO:0000313" key="1">
    <source>
        <dbReference type="EMBL" id="GFR40995.1"/>
    </source>
</evidence>
<gene>
    <name evidence="1" type="ORF">Agub_g1660</name>
</gene>
<sequence length="135" mass="14019">MSSHRLQVHGDKGPTEVQWQDACAAGNEIITNNPTTVVFFEGDQVDDDARELLGPQRCSPEGHLASLRSCFGPDARLLIVQPTRLAPGGQACYSNLLGPMTACGEALGFRPQGYRAATHLAALLAACGGGGGEGG</sequence>
<reference evidence="1 2" key="1">
    <citation type="journal article" date="2021" name="Sci. Rep.">
        <title>Genome sequencing of the multicellular alga Astrephomene provides insights into convergent evolution of germ-soma differentiation.</title>
        <authorList>
            <person name="Yamashita S."/>
            <person name="Yamamoto K."/>
            <person name="Matsuzaki R."/>
            <person name="Suzuki S."/>
            <person name="Yamaguchi H."/>
            <person name="Hirooka S."/>
            <person name="Minakuchi Y."/>
            <person name="Miyagishima S."/>
            <person name="Kawachi M."/>
            <person name="Toyoda A."/>
            <person name="Nozaki H."/>
        </authorList>
    </citation>
    <scope>NUCLEOTIDE SEQUENCE [LARGE SCALE GENOMIC DNA]</scope>
    <source>
        <strain evidence="1 2">NIES-4017</strain>
    </source>
</reference>
<organism evidence="1 2">
    <name type="scientific">Astrephomene gubernaculifera</name>
    <dbReference type="NCBI Taxonomy" id="47775"/>
    <lineage>
        <taxon>Eukaryota</taxon>
        <taxon>Viridiplantae</taxon>
        <taxon>Chlorophyta</taxon>
        <taxon>core chlorophytes</taxon>
        <taxon>Chlorophyceae</taxon>
        <taxon>CS clade</taxon>
        <taxon>Chlamydomonadales</taxon>
        <taxon>Astrephomenaceae</taxon>
        <taxon>Astrephomene</taxon>
    </lineage>
</organism>
<keyword evidence="2" id="KW-1185">Reference proteome</keyword>
<dbReference type="AlphaFoldDB" id="A0AAD3DFS4"/>
<accession>A0AAD3DFS4</accession>
<proteinExistence type="predicted"/>
<dbReference type="Proteomes" id="UP001054857">
    <property type="component" value="Unassembled WGS sequence"/>
</dbReference>
<comment type="caution">
    <text evidence="1">The sequence shown here is derived from an EMBL/GenBank/DDBJ whole genome shotgun (WGS) entry which is preliminary data.</text>
</comment>
<evidence type="ECO:0000313" key="2">
    <source>
        <dbReference type="Proteomes" id="UP001054857"/>
    </source>
</evidence>